<dbReference type="NCBIfam" id="TIGR01444">
    <property type="entry name" value="fkbM_fam"/>
    <property type="match status" value="1"/>
</dbReference>
<proteinExistence type="predicted"/>
<sequence length="497" mass="53798">MAVGCNLGTDCADCGPWVGAPVDGSWPEGGPIAHLVSKEVPLFTRRTVTRPQMQMVYTDPRNDLDVSAAIDRDLMLESGITAVFRAVLKDKCVDPATGKRRLVLDVGANFGYFSAYAARLGCRVIAWEPIPHFRAVTQAVLALNNVTHLVTLRNRVVTDKAGEHITMEAPTKGIWGTASIGGYNIDQAVKGSANEKIQVPSQTLDELVDDDVLLMKVDVEGWEWSVMQGAAGLMAQRTVENIIMEYSPGVPERHFQHDQLKATVQMLVNIVDNGLRIAHIGDAGKHGAAAMEGQLDEMEEVTRHTLMYDLLDVQLFQEGKLGCPMPEALSGPHPAWSLCNALPEDANPHSLRSLIGHNTNLWASRNPKLQRLKGVVGLLPVDVPHTQWFLNPGTELGQGSRPCAQLAPAVQVRHRCPCTEPDKCGKEEAAAKEAALAGIIPSNYKLTPDGRPVHVTGAVKEVLERLGSAEAVGLQYRPGKWSGPKDVATVDSAQSTI</sequence>
<dbReference type="SUPFAM" id="SSF53335">
    <property type="entry name" value="S-adenosyl-L-methionine-dependent methyltransferases"/>
    <property type="match status" value="1"/>
</dbReference>
<gene>
    <name evidence="2" type="ORF">CLEI1391_LOCUS11208</name>
</gene>
<dbReference type="InterPro" id="IPR052514">
    <property type="entry name" value="SAM-dependent_MTase"/>
</dbReference>
<evidence type="ECO:0000313" key="2">
    <source>
        <dbReference type="EMBL" id="CAD8683404.1"/>
    </source>
</evidence>
<accession>A0A7S0RQU5</accession>
<feature type="domain" description="Methyltransferase FkbM" evidence="1">
    <location>
        <begin position="105"/>
        <end position="259"/>
    </location>
</feature>
<dbReference type="PANTHER" id="PTHR34203">
    <property type="entry name" value="METHYLTRANSFERASE, FKBM FAMILY PROTEIN"/>
    <property type="match status" value="1"/>
</dbReference>
<dbReference type="Gene3D" id="3.40.50.150">
    <property type="entry name" value="Vaccinia Virus protein VP39"/>
    <property type="match status" value="1"/>
</dbReference>
<evidence type="ECO:0000259" key="1">
    <source>
        <dbReference type="Pfam" id="PF05050"/>
    </source>
</evidence>
<reference evidence="2" key="1">
    <citation type="submission" date="2021-01" db="EMBL/GenBank/DDBJ databases">
        <authorList>
            <person name="Corre E."/>
            <person name="Pelletier E."/>
            <person name="Niang G."/>
            <person name="Scheremetjew M."/>
            <person name="Finn R."/>
            <person name="Kale V."/>
            <person name="Holt S."/>
            <person name="Cochrane G."/>
            <person name="Meng A."/>
            <person name="Brown T."/>
            <person name="Cohen L."/>
        </authorList>
    </citation>
    <scope>NUCLEOTIDE SEQUENCE</scope>
    <source>
        <strain evidence="2">SAG 11-49</strain>
    </source>
</reference>
<organism evidence="2">
    <name type="scientific">Chlamydomonas leiostraca</name>
    <dbReference type="NCBI Taxonomy" id="1034604"/>
    <lineage>
        <taxon>Eukaryota</taxon>
        <taxon>Viridiplantae</taxon>
        <taxon>Chlorophyta</taxon>
        <taxon>core chlorophytes</taxon>
        <taxon>Chlorophyceae</taxon>
        <taxon>CS clade</taxon>
        <taxon>Chlamydomonadales</taxon>
        <taxon>Chlamydomonadaceae</taxon>
        <taxon>Chlamydomonas</taxon>
    </lineage>
</organism>
<dbReference type="InterPro" id="IPR029063">
    <property type="entry name" value="SAM-dependent_MTases_sf"/>
</dbReference>
<protein>
    <recommendedName>
        <fullName evidence="1">Methyltransferase FkbM domain-containing protein</fullName>
    </recommendedName>
</protein>
<dbReference type="PANTHER" id="PTHR34203:SF13">
    <property type="entry name" value="EXPRESSED PROTEIN"/>
    <property type="match status" value="1"/>
</dbReference>
<dbReference type="EMBL" id="HBFB01019918">
    <property type="protein sequence ID" value="CAD8683404.1"/>
    <property type="molecule type" value="Transcribed_RNA"/>
</dbReference>
<dbReference type="InterPro" id="IPR006342">
    <property type="entry name" value="FkbM_mtfrase"/>
</dbReference>
<dbReference type="Pfam" id="PF05050">
    <property type="entry name" value="Methyltransf_21"/>
    <property type="match status" value="1"/>
</dbReference>
<dbReference type="AlphaFoldDB" id="A0A7S0RQU5"/>
<name>A0A7S0RQU5_9CHLO</name>